<protein>
    <recommendedName>
        <fullName evidence="4">Scaffolding protein</fullName>
    </recommendedName>
</protein>
<feature type="region of interest" description="Disordered" evidence="1">
    <location>
        <begin position="161"/>
        <end position="182"/>
    </location>
</feature>
<comment type="caution">
    <text evidence="2">The sequence shown here is derived from an EMBL/GenBank/DDBJ whole genome shotgun (WGS) entry which is preliminary data.</text>
</comment>
<evidence type="ECO:0000313" key="2">
    <source>
        <dbReference type="EMBL" id="TYS60478.1"/>
    </source>
</evidence>
<evidence type="ECO:0000256" key="1">
    <source>
        <dbReference type="SAM" id="MobiDB-lite"/>
    </source>
</evidence>
<reference evidence="2 3" key="1">
    <citation type="submission" date="2019-08" db="EMBL/GenBank/DDBJ databases">
        <title>Bacillus genomes from the desert of Cuatro Cienegas, Coahuila.</title>
        <authorList>
            <person name="Olmedo-Alvarez G."/>
        </authorList>
    </citation>
    <scope>NUCLEOTIDE SEQUENCE [LARGE SCALE GENOMIC DNA]</scope>
    <source>
        <strain evidence="2 3">CH28_1T</strain>
    </source>
</reference>
<accession>A0A5D4SDU0</accession>
<feature type="compositionally biased region" description="Basic and acidic residues" evidence="1">
    <location>
        <begin position="38"/>
        <end position="55"/>
    </location>
</feature>
<gene>
    <name evidence="2" type="ORF">FZC76_21650</name>
</gene>
<dbReference type="AlphaFoldDB" id="A0A5D4SDU0"/>
<dbReference type="Proteomes" id="UP000322524">
    <property type="component" value="Unassembled WGS sequence"/>
</dbReference>
<sequence length="198" mass="22449">MTFKKVKQPLILDLQFFAEDPPADPPSNDPQDPPADPPKQDPPKEHMIPKSRFDEINNNYKTAKEQLDKLLEEKKEQERLSAEQQGEFEKLYKQASSELETFKNQHSTAETRAKALEGVITNMLEAKLTSIPEEFHDLIPDNLSPEQKLDWIGKAEQKGFFGKEQEQPLGGSTNPPKATGELENLNTFQLLQAGYSTK</sequence>
<name>A0A5D4SDU0_9BACI</name>
<evidence type="ECO:0000313" key="3">
    <source>
        <dbReference type="Proteomes" id="UP000322524"/>
    </source>
</evidence>
<dbReference type="RefSeq" id="WP_148990184.1">
    <property type="nucleotide sequence ID" value="NZ_VTEV01000015.1"/>
</dbReference>
<feature type="compositionally biased region" description="Pro residues" evidence="1">
    <location>
        <begin position="23"/>
        <end position="37"/>
    </location>
</feature>
<proteinExistence type="predicted"/>
<feature type="region of interest" description="Disordered" evidence="1">
    <location>
        <begin position="17"/>
        <end position="58"/>
    </location>
</feature>
<dbReference type="OrthoDB" id="2081899at2"/>
<organism evidence="2 3">
    <name type="scientific">Sutcliffiella horikoshii</name>
    <dbReference type="NCBI Taxonomy" id="79883"/>
    <lineage>
        <taxon>Bacteria</taxon>
        <taxon>Bacillati</taxon>
        <taxon>Bacillota</taxon>
        <taxon>Bacilli</taxon>
        <taxon>Bacillales</taxon>
        <taxon>Bacillaceae</taxon>
        <taxon>Sutcliffiella</taxon>
    </lineage>
</organism>
<dbReference type="EMBL" id="VTEV01000015">
    <property type="protein sequence ID" value="TYS60478.1"/>
    <property type="molecule type" value="Genomic_DNA"/>
</dbReference>
<evidence type="ECO:0008006" key="4">
    <source>
        <dbReference type="Google" id="ProtNLM"/>
    </source>
</evidence>